<dbReference type="AlphaFoldDB" id="A0A812A117"/>
<evidence type="ECO:0000313" key="3">
    <source>
        <dbReference type="EMBL" id="CAD7767326.1"/>
    </source>
</evidence>
<accession>A0A812A117</accession>
<dbReference type="EMBL" id="CAJHZY010000147">
    <property type="protein sequence ID" value="CAD7767326.1"/>
    <property type="molecule type" value="Genomic_DNA"/>
</dbReference>
<evidence type="ECO:0000313" key="4">
    <source>
        <dbReference type="Proteomes" id="UP000614580"/>
    </source>
</evidence>
<protein>
    <submittedName>
        <fullName evidence="3">Uncharacterized protein</fullName>
    </submittedName>
</protein>
<comment type="caution">
    <text evidence="3">The sequence shown here is derived from an EMBL/GenBank/DDBJ whole genome shotgun (WGS) entry which is preliminary data.</text>
</comment>
<reference evidence="3" key="1">
    <citation type="submission" date="2020-12" db="EMBL/GenBank/DDBJ databases">
        <authorList>
            <person name="Hahn C.J."/>
            <person name="Laso-Perez R."/>
            <person name="Vulcano F."/>
            <person name="Vaziourakis K.-M."/>
            <person name="Stokke R."/>
            <person name="Steen I.H."/>
            <person name="Teske A."/>
            <person name="Boetius A."/>
            <person name="Liebeke M."/>
            <person name="Amann R."/>
            <person name="Knittel K."/>
        </authorList>
    </citation>
    <scope>NUCLEOTIDE SEQUENCE</scope>
    <source>
        <strain evidence="3">Gfbio:c6db26ca-90af-429b-aeed-0e3e8aed0b5e:GoM-Arc1_AMV-AAA_792_C10</strain>
    </source>
</reference>
<evidence type="ECO:0000313" key="1">
    <source>
        <dbReference type="EMBL" id="CAD7767308.1"/>
    </source>
</evidence>
<evidence type="ECO:0000313" key="2">
    <source>
        <dbReference type="EMBL" id="CAD7767310.1"/>
    </source>
</evidence>
<name>A0A812A117_9EURY</name>
<organism evidence="3 4">
    <name type="scientific">Candidatus Argoarchaeum ethanivorans</name>
    <dbReference type="NCBI Taxonomy" id="2608793"/>
    <lineage>
        <taxon>Archaea</taxon>
        <taxon>Methanobacteriati</taxon>
        <taxon>Methanobacteriota</taxon>
        <taxon>Stenosarchaea group</taxon>
        <taxon>Methanomicrobia</taxon>
        <taxon>Methanosarcinales</taxon>
        <taxon>Methanosarcinales incertae sedis</taxon>
        <taxon>GOM Arc I cluster</taxon>
        <taxon>Candidatus Argoarchaeum</taxon>
    </lineage>
</organism>
<proteinExistence type="predicted"/>
<dbReference type="Proteomes" id="UP000614580">
    <property type="component" value="Unassembled WGS sequence"/>
</dbReference>
<sequence>MACILVNYLLWNPLITNTAARKPINVQTEPTPDFLSVLMVVFTVAVWVIV</sequence>
<dbReference type="EMBL" id="CAJHZY010000136">
    <property type="protein sequence ID" value="CAD7767308.1"/>
    <property type="molecule type" value="Genomic_DNA"/>
</dbReference>
<gene>
    <name evidence="1" type="ORF">DNFNHJIP_00716</name>
    <name evidence="2" type="ORF">DNFNHJIP_00718</name>
    <name evidence="3" type="ORF">DNFNHJIP_00734</name>
</gene>
<dbReference type="EMBL" id="CAJHZY010000137">
    <property type="protein sequence ID" value="CAD7767310.1"/>
    <property type="molecule type" value="Genomic_DNA"/>
</dbReference>